<feature type="transmembrane region" description="Helical" evidence="2">
    <location>
        <begin position="235"/>
        <end position="252"/>
    </location>
</feature>
<sequence>MNFFGLGPGRLIFIFAIVVGLAMSYGSFTTALIITLAFLPSIAYLYWLRNLEKTDKEPWELLGQAFTWGALSSIFLALFISSALITIAHGIFGDGTFFDVEIELFVGAVIVAPFVEEAVKPWGILRNQNMRKEVDELEDGSIYGAACGLGFASTENLFYGLGPGYLLGGTEGAVILVIARSLSSTLLHASATSFTGHGIARYVVEKEPFSIVVRHYAAAVAVHAVFNASVIINPFYGFVVALIVAVSGIEFTRRRIIDLDLRAADVAYRDQLSQQPSRDDWWKRSGDKWRDRTSSWENKKYRT</sequence>
<proteinExistence type="predicted"/>
<keyword evidence="2" id="KW-0472">Membrane</keyword>
<gene>
    <name evidence="3" type="ORF">BEU04_04385</name>
</gene>
<organism evidence="3 4">
    <name type="scientific">Marine Group III euryarchaeote CG-Bathy1</name>
    <dbReference type="NCBI Taxonomy" id="1889001"/>
    <lineage>
        <taxon>Archaea</taxon>
        <taxon>Methanobacteriati</taxon>
        <taxon>Thermoplasmatota</taxon>
        <taxon>Thermoplasmata</taxon>
        <taxon>Candidatus Thermoprofundales</taxon>
    </lineage>
</organism>
<accession>A0A1J5TZ27</accession>
<evidence type="ECO:0008006" key="5">
    <source>
        <dbReference type="Google" id="ProtNLM"/>
    </source>
</evidence>
<dbReference type="EMBL" id="MIYU01000006">
    <property type="protein sequence ID" value="OIR19052.1"/>
    <property type="molecule type" value="Genomic_DNA"/>
</dbReference>
<dbReference type="PANTHER" id="PTHR36844:SF1">
    <property type="entry name" value="PROTEASE PRSW"/>
    <property type="match status" value="1"/>
</dbReference>
<dbReference type="Proteomes" id="UP000183815">
    <property type="component" value="Unassembled WGS sequence"/>
</dbReference>
<name>A0A1J5TZ27_9ARCH</name>
<evidence type="ECO:0000256" key="2">
    <source>
        <dbReference type="SAM" id="Phobius"/>
    </source>
</evidence>
<keyword evidence="2" id="KW-0812">Transmembrane</keyword>
<dbReference type="GO" id="GO:0008233">
    <property type="term" value="F:peptidase activity"/>
    <property type="evidence" value="ECO:0007669"/>
    <property type="project" value="InterPro"/>
</dbReference>
<dbReference type="InterPro" id="IPR026898">
    <property type="entry name" value="PrsW"/>
</dbReference>
<comment type="caution">
    <text evidence="3">The sequence shown here is derived from an EMBL/GenBank/DDBJ whole genome shotgun (WGS) entry which is preliminary data.</text>
</comment>
<dbReference type="PANTHER" id="PTHR36844">
    <property type="entry name" value="PROTEASE PRSW"/>
    <property type="match status" value="1"/>
</dbReference>
<dbReference type="AlphaFoldDB" id="A0A1J5TZ27"/>
<feature type="transmembrane region" description="Helical" evidence="2">
    <location>
        <begin position="104"/>
        <end position="123"/>
    </location>
</feature>
<keyword evidence="2" id="KW-1133">Transmembrane helix</keyword>
<evidence type="ECO:0000313" key="4">
    <source>
        <dbReference type="Proteomes" id="UP000183815"/>
    </source>
</evidence>
<evidence type="ECO:0000313" key="3">
    <source>
        <dbReference type="EMBL" id="OIR19052.1"/>
    </source>
</evidence>
<feature type="region of interest" description="Disordered" evidence="1">
    <location>
        <begin position="277"/>
        <end position="303"/>
    </location>
</feature>
<protein>
    <recommendedName>
        <fullName evidence="5">PrsW family intramembrane metalloprotease</fullName>
    </recommendedName>
</protein>
<feature type="transmembrane region" description="Helical" evidence="2">
    <location>
        <begin position="66"/>
        <end position="92"/>
    </location>
</feature>
<evidence type="ECO:0000256" key="1">
    <source>
        <dbReference type="SAM" id="MobiDB-lite"/>
    </source>
</evidence>
<reference evidence="3 4" key="1">
    <citation type="submission" date="2016-08" db="EMBL/GenBank/DDBJ databases">
        <title>New Insights into Marine Group III Euryarchaeota, from dark to light.</title>
        <authorList>
            <person name="Haro-Moreno J.M."/>
            <person name="Rodriguez-Valera F."/>
            <person name="Lopez-Garcia P."/>
            <person name="Moreira D."/>
            <person name="Martin-Cuadrado A.B."/>
        </authorList>
    </citation>
    <scope>NUCLEOTIDE SEQUENCE [LARGE SCALE GENOMIC DNA]</scope>
    <source>
        <strain evidence="3">CG-Bathy1</strain>
    </source>
</reference>
<feature type="transmembrane region" description="Helical" evidence="2">
    <location>
        <begin position="12"/>
        <end position="45"/>
    </location>
</feature>
<dbReference type="Pfam" id="PF13367">
    <property type="entry name" value="PrsW-protease"/>
    <property type="match status" value="1"/>
</dbReference>